<feature type="transmembrane region" description="Helical" evidence="9">
    <location>
        <begin position="141"/>
        <end position="162"/>
    </location>
</feature>
<dbReference type="GO" id="GO:0004984">
    <property type="term" value="F:olfactory receptor activity"/>
    <property type="evidence" value="ECO:0007669"/>
    <property type="project" value="InterPro"/>
</dbReference>
<evidence type="ECO:0000256" key="9">
    <source>
        <dbReference type="SAM" id="Phobius"/>
    </source>
</evidence>
<dbReference type="PANTHER" id="PTHR21137">
    <property type="entry name" value="ODORANT RECEPTOR"/>
    <property type="match status" value="1"/>
</dbReference>
<sequence length="239" mass="27816">MLYQIWRGESIEKILPYAFWWPFDPYDHYFVMLSHQIYCGHMLMAVPLIMDQIIFLVIAEIISLFRQLGEEFRTAIDNSMESSLRETNEKLKKCIDIHCKLIEICDSLNSIYSVPLLVQILAASGVICLIGFIIMVLDFVYAIPSIFGFFTSLSQIFLPCWFGNMLRESSVKIADQIFMSDFHQLNNSQRKELILVIQRSHRAKTIKASKFFTLKLSGFGAIVRTAFSYFAIVRRFYKN</sequence>
<dbReference type="EMBL" id="MN133034">
    <property type="protein sequence ID" value="QGW50707.1"/>
    <property type="molecule type" value="mRNA"/>
</dbReference>
<reference evidence="10" key="1">
    <citation type="submission" date="2019-07" db="EMBL/GenBank/DDBJ databases">
        <title>Identification and Expression Pattern of Chemosensory Genes from the Transcriptome of the Propsilocerus akamusi.</title>
        <authorList>
            <person name="Yan C."/>
            <person name="Pan L."/>
        </authorList>
    </citation>
    <scope>NUCLEOTIDE SEQUENCE</scope>
</reference>
<evidence type="ECO:0000256" key="4">
    <source>
        <dbReference type="ARBA" id="ARBA00022725"/>
    </source>
</evidence>
<keyword evidence="5 9" id="KW-1133">Transmembrane helix</keyword>
<keyword evidence="8" id="KW-0807">Transducer</keyword>
<keyword evidence="7 10" id="KW-0675">Receptor</keyword>
<evidence type="ECO:0000313" key="10">
    <source>
        <dbReference type="EMBL" id="QGW50707.1"/>
    </source>
</evidence>
<organism evidence="10">
    <name type="scientific">Propsilocerus akamusi</name>
    <dbReference type="NCBI Taxonomy" id="903466"/>
    <lineage>
        <taxon>Eukaryota</taxon>
        <taxon>Metazoa</taxon>
        <taxon>Ecdysozoa</taxon>
        <taxon>Arthropoda</taxon>
        <taxon>Hexapoda</taxon>
        <taxon>Insecta</taxon>
        <taxon>Pterygota</taxon>
        <taxon>Neoptera</taxon>
        <taxon>Endopterygota</taxon>
        <taxon>Diptera</taxon>
        <taxon>Nematocera</taxon>
        <taxon>Chironomoidea</taxon>
        <taxon>Chironomidae</taxon>
        <taxon>Propsilocerus</taxon>
    </lineage>
</organism>
<evidence type="ECO:0000256" key="8">
    <source>
        <dbReference type="ARBA" id="ARBA00023224"/>
    </source>
</evidence>
<evidence type="ECO:0000256" key="7">
    <source>
        <dbReference type="ARBA" id="ARBA00023170"/>
    </source>
</evidence>
<keyword evidence="4" id="KW-0552">Olfaction</keyword>
<evidence type="ECO:0000256" key="3">
    <source>
        <dbReference type="ARBA" id="ARBA00022692"/>
    </source>
</evidence>
<proteinExistence type="evidence at transcript level"/>
<evidence type="ECO:0000256" key="6">
    <source>
        <dbReference type="ARBA" id="ARBA00023136"/>
    </source>
</evidence>
<dbReference type="InterPro" id="IPR004117">
    <property type="entry name" value="7tm6_olfct_rcpt"/>
</dbReference>
<feature type="transmembrane region" description="Helical" evidence="9">
    <location>
        <begin position="42"/>
        <end position="65"/>
    </location>
</feature>
<dbReference type="GO" id="GO:0005886">
    <property type="term" value="C:plasma membrane"/>
    <property type="evidence" value="ECO:0007669"/>
    <property type="project" value="TreeGrafter"/>
</dbReference>
<keyword evidence="6 9" id="KW-0472">Membrane</keyword>
<name>A0A7D0TCB7_9DIPT</name>
<comment type="subcellular location">
    <subcellularLocation>
        <location evidence="1">Membrane</location>
        <topology evidence="1">Multi-pass membrane protein</topology>
    </subcellularLocation>
</comment>
<keyword evidence="3 9" id="KW-0812">Transmembrane</keyword>
<evidence type="ECO:0000256" key="5">
    <source>
        <dbReference type="ARBA" id="ARBA00022989"/>
    </source>
</evidence>
<accession>A0A7D0TCB7</accession>
<dbReference type="GO" id="GO:0007165">
    <property type="term" value="P:signal transduction"/>
    <property type="evidence" value="ECO:0007669"/>
    <property type="project" value="UniProtKB-KW"/>
</dbReference>
<keyword evidence="2" id="KW-0716">Sensory transduction</keyword>
<dbReference type="AlphaFoldDB" id="A0A7D0TCB7"/>
<evidence type="ECO:0000256" key="1">
    <source>
        <dbReference type="ARBA" id="ARBA00004141"/>
    </source>
</evidence>
<protein>
    <submittedName>
        <fullName evidence="10">Odorant receptor 9</fullName>
    </submittedName>
</protein>
<feature type="transmembrane region" description="Helical" evidence="9">
    <location>
        <begin position="212"/>
        <end position="232"/>
    </location>
</feature>
<feature type="transmembrane region" description="Helical" evidence="9">
    <location>
        <begin position="116"/>
        <end position="135"/>
    </location>
</feature>
<evidence type="ECO:0000256" key="2">
    <source>
        <dbReference type="ARBA" id="ARBA00022606"/>
    </source>
</evidence>
<dbReference type="PANTHER" id="PTHR21137:SF44">
    <property type="entry name" value="ODORANT RECEPTOR 13A-RELATED"/>
    <property type="match status" value="1"/>
</dbReference>
<dbReference type="Pfam" id="PF02949">
    <property type="entry name" value="7tm_6"/>
    <property type="match status" value="1"/>
</dbReference>
<dbReference type="GO" id="GO:0005549">
    <property type="term" value="F:odorant binding"/>
    <property type="evidence" value="ECO:0007669"/>
    <property type="project" value="InterPro"/>
</dbReference>